<dbReference type="AlphaFoldDB" id="A0A0C9ZQ04"/>
<reference evidence="2" key="2">
    <citation type="submission" date="2015-01" db="EMBL/GenBank/DDBJ databases">
        <title>Evolutionary Origins and Diversification of the Mycorrhizal Mutualists.</title>
        <authorList>
            <consortium name="DOE Joint Genome Institute"/>
            <consortium name="Mycorrhizal Genomics Consortium"/>
            <person name="Kohler A."/>
            <person name="Kuo A."/>
            <person name="Nagy L.G."/>
            <person name="Floudas D."/>
            <person name="Copeland A."/>
            <person name="Barry K.W."/>
            <person name="Cichocki N."/>
            <person name="Veneault-Fourrey C."/>
            <person name="LaButti K."/>
            <person name="Lindquist E.A."/>
            <person name="Lipzen A."/>
            <person name="Lundell T."/>
            <person name="Morin E."/>
            <person name="Murat C."/>
            <person name="Riley R."/>
            <person name="Ohm R."/>
            <person name="Sun H."/>
            <person name="Tunlid A."/>
            <person name="Henrissat B."/>
            <person name="Grigoriev I.V."/>
            <person name="Hibbett D.S."/>
            <person name="Martin F."/>
        </authorList>
    </citation>
    <scope>NUCLEOTIDE SEQUENCE [LARGE SCALE GENOMIC DNA]</scope>
    <source>
        <strain evidence="2">441</strain>
    </source>
</reference>
<dbReference type="Proteomes" id="UP000054018">
    <property type="component" value="Unassembled WGS sequence"/>
</dbReference>
<evidence type="ECO:0000313" key="2">
    <source>
        <dbReference type="Proteomes" id="UP000054018"/>
    </source>
</evidence>
<evidence type="ECO:0000313" key="1">
    <source>
        <dbReference type="EMBL" id="KIK28179.1"/>
    </source>
</evidence>
<dbReference type="OrthoDB" id="2668658at2759"/>
<keyword evidence="2" id="KW-1185">Reference proteome</keyword>
<protein>
    <submittedName>
        <fullName evidence="1">Uncharacterized protein</fullName>
    </submittedName>
</protein>
<sequence>MFGLEHLESLVGKVAFFEHLLLNEPPNDLLESLPESRIEKTAVDLVNAMSGVTNEREDNWLSAVKRSVSIVQKITDSDTLALEFVVDISDTFPKKAETLNEFATRTKISDNIPDYKQSLVKEVKNLHGDYYKAEDSSEQLALEEDIVGKVQ</sequence>
<dbReference type="EMBL" id="KN833693">
    <property type="protein sequence ID" value="KIK28179.1"/>
    <property type="molecule type" value="Genomic_DNA"/>
</dbReference>
<proteinExistence type="predicted"/>
<name>A0A0C9ZQ04_9AGAM</name>
<gene>
    <name evidence="1" type="ORF">PISMIDRAFT_606782</name>
</gene>
<organism evidence="1 2">
    <name type="scientific">Pisolithus microcarpus 441</name>
    <dbReference type="NCBI Taxonomy" id="765257"/>
    <lineage>
        <taxon>Eukaryota</taxon>
        <taxon>Fungi</taxon>
        <taxon>Dikarya</taxon>
        <taxon>Basidiomycota</taxon>
        <taxon>Agaricomycotina</taxon>
        <taxon>Agaricomycetes</taxon>
        <taxon>Agaricomycetidae</taxon>
        <taxon>Boletales</taxon>
        <taxon>Sclerodermatineae</taxon>
        <taxon>Pisolithaceae</taxon>
        <taxon>Pisolithus</taxon>
    </lineage>
</organism>
<reference evidence="1 2" key="1">
    <citation type="submission" date="2014-04" db="EMBL/GenBank/DDBJ databases">
        <authorList>
            <consortium name="DOE Joint Genome Institute"/>
            <person name="Kuo A."/>
            <person name="Kohler A."/>
            <person name="Costa M.D."/>
            <person name="Nagy L.G."/>
            <person name="Floudas D."/>
            <person name="Copeland A."/>
            <person name="Barry K.W."/>
            <person name="Cichocki N."/>
            <person name="Veneault-Fourrey C."/>
            <person name="LaButti K."/>
            <person name="Lindquist E.A."/>
            <person name="Lipzen A."/>
            <person name="Lundell T."/>
            <person name="Morin E."/>
            <person name="Murat C."/>
            <person name="Sun H."/>
            <person name="Tunlid A."/>
            <person name="Henrissat B."/>
            <person name="Grigoriev I.V."/>
            <person name="Hibbett D.S."/>
            <person name="Martin F."/>
            <person name="Nordberg H.P."/>
            <person name="Cantor M.N."/>
            <person name="Hua S.X."/>
        </authorList>
    </citation>
    <scope>NUCLEOTIDE SEQUENCE [LARGE SCALE GENOMIC DNA]</scope>
    <source>
        <strain evidence="1 2">441</strain>
    </source>
</reference>
<accession>A0A0C9ZQ04</accession>
<dbReference type="HOGENOM" id="CLU_1732210_0_0_1"/>